<evidence type="ECO:0000313" key="1">
    <source>
        <dbReference type="EMBL" id="KHT62757.1"/>
    </source>
</evidence>
<dbReference type="EMBL" id="JWLZ01000171">
    <property type="protein sequence ID" value="KHT62757.1"/>
    <property type="molecule type" value="Genomic_DNA"/>
</dbReference>
<sequence>MNNIVLKAVGITLFASALTGCVGSNAVTGKVMKFNVEAVDNRYARAGVNFLLAPVYGITSAADYVVFNSMEFWTGKNPITDSPHIFDSKVETHIKVNDDLNPSLQEAPISPMSNNRHIDTGEMIQTDENSIKMHIVYNNGDTAVLEGFKNGENVSYYMDGKLVAQTSIAKLAALNNHAV</sequence>
<dbReference type="AlphaFoldDB" id="A0A0B9H1U4"/>
<dbReference type="InterPro" id="IPR021768">
    <property type="entry name" value="DUF3332"/>
</dbReference>
<dbReference type="RefSeq" id="WP_039464040.1">
    <property type="nucleotide sequence ID" value="NZ_JWLZ01000171.1"/>
</dbReference>
<dbReference type="Proteomes" id="UP000031278">
    <property type="component" value="Unassembled WGS sequence"/>
</dbReference>
<reference evidence="1 2" key="1">
    <citation type="submission" date="2014-12" db="EMBL/GenBank/DDBJ databases">
        <title>Genome sequencing of Photobacterium gaetbulicola AD005a.</title>
        <authorList>
            <person name="Adrian T.G.S."/>
            <person name="Chan K.G."/>
        </authorList>
    </citation>
    <scope>NUCLEOTIDE SEQUENCE [LARGE SCALE GENOMIC DNA]</scope>
    <source>
        <strain evidence="1 2">AD005a</strain>
    </source>
</reference>
<dbReference type="PROSITE" id="PS51257">
    <property type="entry name" value="PROKAR_LIPOPROTEIN"/>
    <property type="match status" value="1"/>
</dbReference>
<comment type="caution">
    <text evidence="1">The sequence shown here is derived from an EMBL/GenBank/DDBJ whole genome shotgun (WGS) entry which is preliminary data.</text>
</comment>
<accession>A0A0B9H1U4</accession>
<organism evidence="1 2">
    <name type="scientific">Photobacterium gaetbulicola</name>
    <dbReference type="NCBI Taxonomy" id="1295392"/>
    <lineage>
        <taxon>Bacteria</taxon>
        <taxon>Pseudomonadati</taxon>
        <taxon>Pseudomonadota</taxon>
        <taxon>Gammaproteobacteria</taxon>
        <taxon>Vibrionales</taxon>
        <taxon>Vibrionaceae</taxon>
        <taxon>Photobacterium</taxon>
    </lineage>
</organism>
<protein>
    <submittedName>
        <fullName evidence="1">Multidrug ABC transporter ATPase</fullName>
    </submittedName>
</protein>
<gene>
    <name evidence="1" type="ORF">RJ45_15525</name>
</gene>
<dbReference type="Pfam" id="PF11810">
    <property type="entry name" value="DUF3332"/>
    <property type="match status" value="1"/>
</dbReference>
<proteinExistence type="predicted"/>
<name>A0A0B9H1U4_9GAMM</name>
<evidence type="ECO:0000313" key="2">
    <source>
        <dbReference type="Proteomes" id="UP000031278"/>
    </source>
</evidence>